<proteinExistence type="inferred from homology"/>
<evidence type="ECO:0000313" key="5">
    <source>
        <dbReference type="Proteomes" id="UP000298390"/>
    </source>
</evidence>
<dbReference type="Gene3D" id="2.60.34.10">
    <property type="entry name" value="Substrate Binding Domain Of DNAk, Chain A, domain 1"/>
    <property type="match status" value="1"/>
</dbReference>
<evidence type="ECO:0000256" key="2">
    <source>
        <dbReference type="ARBA" id="ARBA00022840"/>
    </source>
</evidence>
<dbReference type="Proteomes" id="UP000298390">
    <property type="component" value="Unassembled WGS sequence"/>
</dbReference>
<dbReference type="GO" id="GO:0005524">
    <property type="term" value="F:ATP binding"/>
    <property type="evidence" value="ECO:0007669"/>
    <property type="project" value="UniProtKB-KW"/>
</dbReference>
<dbReference type="InterPro" id="IPR029047">
    <property type="entry name" value="HSP70_peptide-bd_sf"/>
</dbReference>
<organism evidence="4 5">
    <name type="scientific">Rhodofomes roseus</name>
    <dbReference type="NCBI Taxonomy" id="34475"/>
    <lineage>
        <taxon>Eukaryota</taxon>
        <taxon>Fungi</taxon>
        <taxon>Dikarya</taxon>
        <taxon>Basidiomycota</taxon>
        <taxon>Agaricomycotina</taxon>
        <taxon>Agaricomycetes</taxon>
        <taxon>Polyporales</taxon>
        <taxon>Rhodofomes</taxon>
    </lineage>
</organism>
<dbReference type="FunFam" id="3.90.640.10:FF:000003">
    <property type="entry name" value="Molecular chaperone DnaK"/>
    <property type="match status" value="1"/>
</dbReference>
<dbReference type="InterPro" id="IPR018181">
    <property type="entry name" value="Heat_shock_70_CS"/>
</dbReference>
<evidence type="ECO:0000256" key="3">
    <source>
        <dbReference type="RuleBase" id="RU003322"/>
    </source>
</evidence>
<dbReference type="FunFam" id="3.30.30.30:FF:000001">
    <property type="entry name" value="heat shock 70 kDa protein-like"/>
    <property type="match status" value="1"/>
</dbReference>
<dbReference type="Gene3D" id="3.30.420.40">
    <property type="match status" value="2"/>
</dbReference>
<dbReference type="PANTHER" id="PTHR19375">
    <property type="entry name" value="HEAT SHOCK PROTEIN 70KDA"/>
    <property type="match status" value="1"/>
</dbReference>
<evidence type="ECO:0000256" key="1">
    <source>
        <dbReference type="ARBA" id="ARBA00022741"/>
    </source>
</evidence>
<comment type="similarity">
    <text evidence="3">Belongs to the heat shock protein 70 family.</text>
</comment>
<protein>
    <recommendedName>
        <fullName evidence="6">Molecular chaperone DnaK (HSP70)</fullName>
    </recommendedName>
</protein>
<dbReference type="Gene3D" id="3.90.640.10">
    <property type="entry name" value="Actin, Chain A, domain 4"/>
    <property type="match status" value="1"/>
</dbReference>
<keyword evidence="1 3" id="KW-0547">Nucleotide-binding</keyword>
<dbReference type="STRING" id="34475.A0A4Y9YQA3"/>
<dbReference type="Pfam" id="PF00012">
    <property type="entry name" value="HSP70"/>
    <property type="match status" value="1"/>
</dbReference>
<dbReference type="PROSITE" id="PS00329">
    <property type="entry name" value="HSP70_2"/>
    <property type="match status" value="1"/>
</dbReference>
<dbReference type="EMBL" id="SEKV01000089">
    <property type="protein sequence ID" value="TFY64746.1"/>
    <property type="molecule type" value="Genomic_DNA"/>
</dbReference>
<name>A0A4Y9YQA3_9APHY</name>
<reference evidence="4 5" key="1">
    <citation type="submission" date="2019-01" db="EMBL/GenBank/DDBJ databases">
        <title>Genome sequencing of the rare red list fungi Fomitopsis rosea.</title>
        <authorList>
            <person name="Buettner E."/>
            <person name="Kellner H."/>
        </authorList>
    </citation>
    <scope>NUCLEOTIDE SEQUENCE [LARGE SCALE GENOMIC DNA]</scope>
    <source>
        <strain evidence="4 5">DSM 105464</strain>
    </source>
</reference>
<accession>A0A4Y9YQA3</accession>
<gene>
    <name evidence="4" type="ORF">EVJ58_g2421</name>
</gene>
<dbReference type="SUPFAM" id="SSF100920">
    <property type="entry name" value="Heat shock protein 70kD (HSP70), peptide-binding domain"/>
    <property type="match status" value="1"/>
</dbReference>
<dbReference type="SUPFAM" id="SSF53067">
    <property type="entry name" value="Actin-like ATPase domain"/>
    <property type="match status" value="2"/>
</dbReference>
<evidence type="ECO:0008006" key="6">
    <source>
        <dbReference type="Google" id="ProtNLM"/>
    </source>
</evidence>
<keyword evidence="2 3" id="KW-0067">ATP-binding</keyword>
<dbReference type="AlphaFoldDB" id="A0A4Y9YQA3"/>
<dbReference type="GO" id="GO:0140662">
    <property type="term" value="F:ATP-dependent protein folding chaperone"/>
    <property type="evidence" value="ECO:0007669"/>
    <property type="project" value="InterPro"/>
</dbReference>
<dbReference type="PRINTS" id="PR00301">
    <property type="entry name" value="HEATSHOCK70"/>
</dbReference>
<evidence type="ECO:0000313" key="4">
    <source>
        <dbReference type="EMBL" id="TFY64746.1"/>
    </source>
</evidence>
<dbReference type="InterPro" id="IPR013126">
    <property type="entry name" value="Hsp_70_fam"/>
</dbReference>
<comment type="caution">
    <text evidence="4">The sequence shown here is derived from an EMBL/GenBank/DDBJ whole genome shotgun (WGS) entry which is preliminary data.</text>
</comment>
<sequence>MARLEVRPDSDSDSPYGTVIGIDIGTTRSAVYSREGTIEIIPNAARRAATPSLIHVVDGLPRVYGSSPDDVEVLPGLVISDFAFLLGRTYDDPEVQSYLQRWPFTVLERDGKPIVQVEANGTKNEFTPEALTGTMLAYLKANAEADLGWGITHVILTVPSYYNDAQRQAVKDAATLANLTTLRVVNEPEAAAIAYGLSEKSGESTALVVDLGGGALDVTLLGVDDGTFEKITASSNPDVGGREFDERLVEYAVKKYSALLGDDLTKDTVRMQRLRWTAQRAKEALSNAESTSIRVDIPGQEVAIDIALSRRDFVELTKDLFRRTTEEVDKVIQEAGLTKQDIDYILLVGGSARIPYMHQLLTSHLDKAPLSVPHLEPDEVVVSGAAIQAAIISGTRDMGASCILANDILPLTLGVEADDGRMAPVLIRNSVLPARKHRTFSTMTDEQTTVTVKIYEGGHERAGDNRLLETFQLTGIDPAPAGVPNILVVFEVDADGLLHVSATDTKRCADHLHELVNIDIEYKYTFSSSSSSVTIANEKGRLTFEELEQMIQEAERSEAEAPFIPYPAPPTPTAENDSVPCNDCLATKVVDQPVQLGLGGRYIMFMMNLAESMDYVWYMVRGFFVHPAQVEDVETRDEPLGTVIREL</sequence>
<dbReference type="InterPro" id="IPR043129">
    <property type="entry name" value="ATPase_NBD"/>
</dbReference>